<feature type="signal peptide" evidence="1">
    <location>
        <begin position="1"/>
        <end position="21"/>
    </location>
</feature>
<dbReference type="PANTHER" id="PTHR33361">
    <property type="entry name" value="GLR0591 PROTEIN"/>
    <property type="match status" value="1"/>
</dbReference>
<dbReference type="OrthoDB" id="9760040at2"/>
<protein>
    <recommendedName>
        <fullName evidence="4">DUF885 domain-containing protein</fullName>
    </recommendedName>
</protein>
<dbReference type="Pfam" id="PF05960">
    <property type="entry name" value="DUF885"/>
    <property type="match status" value="1"/>
</dbReference>
<dbReference type="AlphaFoldDB" id="A9DXD8"/>
<dbReference type="InterPro" id="IPR010281">
    <property type="entry name" value="DUF885"/>
</dbReference>
<keyword evidence="1" id="KW-0732">Signal</keyword>
<proteinExistence type="predicted"/>
<dbReference type="EMBL" id="ABIB01000005">
    <property type="protein sequence ID" value="EDP95991.1"/>
    <property type="molecule type" value="Genomic_DNA"/>
</dbReference>
<dbReference type="eggNOG" id="COG4805">
    <property type="taxonomic scope" value="Bacteria"/>
</dbReference>
<evidence type="ECO:0000313" key="2">
    <source>
        <dbReference type="EMBL" id="EDP95991.1"/>
    </source>
</evidence>
<dbReference type="HOGENOM" id="CLU_018914_1_0_10"/>
<evidence type="ECO:0000313" key="3">
    <source>
        <dbReference type="Proteomes" id="UP000002945"/>
    </source>
</evidence>
<dbReference type="PROSITE" id="PS51257">
    <property type="entry name" value="PROKAR_LIPOPROTEIN"/>
    <property type="match status" value="1"/>
</dbReference>
<feature type="chain" id="PRO_5002737680" description="DUF885 domain-containing protein" evidence="1">
    <location>
        <begin position="22"/>
        <end position="610"/>
    </location>
</feature>
<evidence type="ECO:0000256" key="1">
    <source>
        <dbReference type="SAM" id="SignalP"/>
    </source>
</evidence>
<reference evidence="2 3" key="1">
    <citation type="journal article" date="2011" name="J. Bacteriol.">
        <title>Genome sequence of the algicidal bacterium Kordia algicida OT-1.</title>
        <authorList>
            <person name="Lee H.S."/>
            <person name="Kang S.G."/>
            <person name="Kwon K.K."/>
            <person name="Lee J.H."/>
            <person name="Kim S.J."/>
        </authorList>
    </citation>
    <scope>NUCLEOTIDE SEQUENCE [LARGE SCALE GENOMIC DNA]</scope>
    <source>
        <strain evidence="2 3">OT-1</strain>
    </source>
</reference>
<accession>A9DXD8</accession>
<gene>
    <name evidence="2" type="ORF">KAOT1_07478</name>
</gene>
<dbReference type="RefSeq" id="WP_007094062.1">
    <property type="nucleotide sequence ID" value="NZ_CP142125.1"/>
</dbReference>
<dbReference type="STRING" id="391587.KAOT1_07478"/>
<comment type="caution">
    <text evidence="2">The sequence shown here is derived from an EMBL/GenBank/DDBJ whole genome shotgun (WGS) entry which is preliminary data.</text>
</comment>
<keyword evidence="3" id="KW-1185">Reference proteome</keyword>
<evidence type="ECO:0008006" key="4">
    <source>
        <dbReference type="Google" id="ProtNLM"/>
    </source>
</evidence>
<name>A9DXD8_9FLAO</name>
<organism evidence="2 3">
    <name type="scientific">Kordia algicida OT-1</name>
    <dbReference type="NCBI Taxonomy" id="391587"/>
    <lineage>
        <taxon>Bacteria</taxon>
        <taxon>Pseudomonadati</taxon>
        <taxon>Bacteroidota</taxon>
        <taxon>Flavobacteriia</taxon>
        <taxon>Flavobacteriales</taxon>
        <taxon>Flavobacteriaceae</taxon>
        <taxon>Kordia</taxon>
    </lineage>
</organism>
<dbReference type="Proteomes" id="UP000002945">
    <property type="component" value="Unassembled WGS sequence"/>
</dbReference>
<sequence>MKKITKSLFILLLVAVFIACEGDKKETAKNYTEAEVAEHSKRLNNWFQEQFKQDLKNSPQMQTRIGDKTDYDKWDDISPAAEEERLQIAKDRLKWLNENVDETALDASAALSYKLYKQQMSNHIEDYKYRLYNYPLNQMHGMQAEIPAFLINMHQIKDKKDAKAYISRLNGLNNLFTQVEANLKEREKAGIMPPKFVFDHVINDAANIIKGKPFDNSAKNSTLWEDFTTKIANLDLLDEDRKKLEKLAEEALLKSVRPAFGSLILLLEEQRKRATDKDGAWKFPDGDAFYNNALARTTTTNMTADEIHELGLREVDRIQFEMKKIKTQVGFKGSLQEFFVFMKNDKQFYYPATDEGRKAYMDKATEIINTMKSRLDELFITKPKADIQVKAVEAFREKSAGKAFYQQPALDGSRPGTYYANMYRMEAMPNYQMEALAYHEGIPGHHMQIAIAQELKEVPMFRKFGRYTAYVEGWGLYSEFIPKEMGFYSDPYSDFGRLAMELWRACRLVVDTGIHSRKWTRQEGINYYVTNTPNAESDAIKMVERHIVMPSQATAYKVGMNKIIELRKNAKEKLGAKFDIREFHEVVLSNGAVPLNVLSDLVDEWIASKQ</sequence>
<dbReference type="PANTHER" id="PTHR33361:SF16">
    <property type="entry name" value="DUF885 DOMAIN-CONTAINING PROTEIN"/>
    <property type="match status" value="1"/>
</dbReference>